<dbReference type="EMBL" id="ACCL02000008">
    <property type="protein sequence ID" value="EET60978.1"/>
    <property type="molecule type" value="Genomic_DNA"/>
</dbReference>
<dbReference type="AlphaFoldDB" id="C6LEJ5"/>
<dbReference type="GO" id="GO:0120159">
    <property type="term" value="F:rRNA pseudouridine synthase activity"/>
    <property type="evidence" value="ECO:0007669"/>
    <property type="project" value="UniProtKB-ARBA"/>
</dbReference>
<organism evidence="6 7">
    <name type="scientific">Marvinbryantia formatexigens DSM 14469</name>
    <dbReference type="NCBI Taxonomy" id="478749"/>
    <lineage>
        <taxon>Bacteria</taxon>
        <taxon>Bacillati</taxon>
        <taxon>Bacillota</taxon>
        <taxon>Clostridia</taxon>
        <taxon>Lachnospirales</taxon>
        <taxon>Lachnospiraceae</taxon>
        <taxon>Marvinbryantia</taxon>
    </lineage>
</organism>
<dbReference type="Pfam" id="PF01479">
    <property type="entry name" value="S4"/>
    <property type="match status" value="1"/>
</dbReference>
<dbReference type="InterPro" id="IPR002942">
    <property type="entry name" value="S4_RNA-bd"/>
</dbReference>
<dbReference type="Gene3D" id="3.10.290.10">
    <property type="entry name" value="RNA-binding S4 domain"/>
    <property type="match status" value="1"/>
</dbReference>
<dbReference type="NCBIfam" id="TIGR00093">
    <property type="entry name" value="pseudouridine synthase"/>
    <property type="match status" value="1"/>
</dbReference>
<dbReference type="EC" id="5.4.99.-" evidence="4"/>
<evidence type="ECO:0000259" key="5">
    <source>
        <dbReference type="SMART" id="SM00363"/>
    </source>
</evidence>
<dbReference type="SUPFAM" id="SSF55174">
    <property type="entry name" value="Alpha-L RNA-binding motif"/>
    <property type="match status" value="1"/>
</dbReference>
<protein>
    <recommendedName>
        <fullName evidence="4">Pseudouridine synthase</fullName>
        <ecNumber evidence="4">5.4.99.-</ecNumber>
    </recommendedName>
</protein>
<dbReference type="InterPro" id="IPR020094">
    <property type="entry name" value="TruA/RsuA/RluB/E/F_N"/>
</dbReference>
<dbReference type="FunFam" id="3.10.290.10:FF:000003">
    <property type="entry name" value="Pseudouridine synthase"/>
    <property type="match status" value="1"/>
</dbReference>
<dbReference type="SUPFAM" id="SSF55120">
    <property type="entry name" value="Pseudouridine synthase"/>
    <property type="match status" value="1"/>
</dbReference>
<keyword evidence="7" id="KW-1185">Reference proteome</keyword>
<dbReference type="PROSITE" id="PS50889">
    <property type="entry name" value="S4"/>
    <property type="match status" value="1"/>
</dbReference>
<dbReference type="InterPro" id="IPR018496">
    <property type="entry name" value="PsdUridine_synth_RsuA/RluB_CS"/>
</dbReference>
<dbReference type="Gene3D" id="3.30.70.580">
    <property type="entry name" value="Pseudouridine synthase I, catalytic domain, N-terminal subdomain"/>
    <property type="match status" value="1"/>
</dbReference>
<evidence type="ECO:0000256" key="1">
    <source>
        <dbReference type="ARBA" id="ARBA00008348"/>
    </source>
</evidence>
<keyword evidence="3" id="KW-0694">RNA-binding</keyword>
<dbReference type="GO" id="GO:0003723">
    <property type="term" value="F:RNA binding"/>
    <property type="evidence" value="ECO:0007669"/>
    <property type="project" value="UniProtKB-KW"/>
</dbReference>
<feature type="domain" description="RNA-binding S4" evidence="5">
    <location>
        <begin position="29"/>
        <end position="93"/>
    </location>
</feature>
<keyword evidence="2 4" id="KW-0413">Isomerase</keyword>
<reference evidence="6" key="1">
    <citation type="submission" date="2009-07" db="EMBL/GenBank/DDBJ databases">
        <authorList>
            <person name="Weinstock G."/>
            <person name="Sodergren E."/>
            <person name="Clifton S."/>
            <person name="Fulton L."/>
            <person name="Fulton B."/>
            <person name="Courtney L."/>
            <person name="Fronick C."/>
            <person name="Harrison M."/>
            <person name="Strong C."/>
            <person name="Farmer C."/>
            <person name="Delahaunty K."/>
            <person name="Markovic C."/>
            <person name="Hall O."/>
            <person name="Minx P."/>
            <person name="Tomlinson C."/>
            <person name="Mitreva M."/>
            <person name="Nelson J."/>
            <person name="Hou S."/>
            <person name="Wollam A."/>
            <person name="Pepin K.H."/>
            <person name="Johnson M."/>
            <person name="Bhonagiri V."/>
            <person name="Nash W.E."/>
            <person name="Warren W."/>
            <person name="Chinwalla A."/>
            <person name="Mardis E.R."/>
            <person name="Wilson R.K."/>
        </authorList>
    </citation>
    <scope>NUCLEOTIDE SEQUENCE [LARGE SCALE GENOMIC DNA]</scope>
    <source>
        <strain evidence="6">DSM 14469</strain>
    </source>
</reference>
<dbReference type="Pfam" id="PF00849">
    <property type="entry name" value="PseudoU_synth_2"/>
    <property type="match status" value="1"/>
</dbReference>
<evidence type="ECO:0000313" key="6">
    <source>
        <dbReference type="EMBL" id="EET60978.1"/>
    </source>
</evidence>
<dbReference type="FunFam" id="3.30.70.1560:FF:000002">
    <property type="entry name" value="Pseudouridine synthase"/>
    <property type="match status" value="1"/>
</dbReference>
<evidence type="ECO:0000256" key="4">
    <source>
        <dbReference type="RuleBase" id="RU003887"/>
    </source>
</evidence>
<dbReference type="PROSITE" id="PS01149">
    <property type="entry name" value="PSI_RSU"/>
    <property type="match status" value="1"/>
</dbReference>
<accession>C6LEJ5</accession>
<sequence>MEIAERRMHMASDRTKEDFRKITDTAEPVRINKYLAQAGICSRREADRLIAEGKVLVDGAAAVAGQKVLPSQDIRVEGEQAVRSQERILLVVNKPRGVVCTTDKTWGDTTLEELVDYPSRVFYAGRLDKDSEGLILMTNDGELQDKIMRAANRHEKEYLVKVDRTVDDTFLKKMAKGVYLRELDTVTRPCRVEKTGRRAFRIVLTQGLNRQIRRMCAALGYQVQELRRVRIMNIRLGGLPAGQYREATDEELREICALAEAGKPVRM</sequence>
<dbReference type="InterPro" id="IPR020103">
    <property type="entry name" value="PsdUridine_synth_cat_dom_sf"/>
</dbReference>
<dbReference type="InterPro" id="IPR042092">
    <property type="entry name" value="PsdUridine_s_RsuA/RluB/E/F_cat"/>
</dbReference>
<dbReference type="GO" id="GO:0000455">
    <property type="term" value="P:enzyme-directed rRNA pseudouridine synthesis"/>
    <property type="evidence" value="ECO:0007669"/>
    <property type="project" value="UniProtKB-ARBA"/>
</dbReference>
<name>C6LEJ5_9FIRM</name>
<dbReference type="Gene3D" id="3.30.70.1560">
    <property type="entry name" value="Alpha-L RNA-binding motif"/>
    <property type="match status" value="1"/>
</dbReference>
<evidence type="ECO:0000313" key="7">
    <source>
        <dbReference type="Proteomes" id="UP000005561"/>
    </source>
</evidence>
<dbReference type="SMART" id="SM00363">
    <property type="entry name" value="S4"/>
    <property type="match status" value="1"/>
</dbReference>
<comment type="similarity">
    <text evidence="1 4">Belongs to the pseudouridine synthase RsuA family.</text>
</comment>
<gene>
    <name evidence="6" type="ORF">BRYFOR_07045</name>
</gene>
<proteinExistence type="inferred from homology"/>
<dbReference type="PANTHER" id="PTHR47683">
    <property type="entry name" value="PSEUDOURIDINE SYNTHASE FAMILY PROTEIN-RELATED"/>
    <property type="match status" value="1"/>
</dbReference>
<evidence type="ECO:0000256" key="2">
    <source>
        <dbReference type="ARBA" id="ARBA00023235"/>
    </source>
</evidence>
<dbReference type="CDD" id="cd00165">
    <property type="entry name" value="S4"/>
    <property type="match status" value="1"/>
</dbReference>
<evidence type="ECO:0000256" key="3">
    <source>
        <dbReference type="PROSITE-ProRule" id="PRU00182"/>
    </source>
</evidence>
<dbReference type="InterPro" id="IPR050343">
    <property type="entry name" value="RsuA_PseudoU_synthase"/>
</dbReference>
<dbReference type="PANTHER" id="PTHR47683:SF2">
    <property type="entry name" value="RNA-BINDING S4 DOMAIN-CONTAINING PROTEIN"/>
    <property type="match status" value="1"/>
</dbReference>
<dbReference type="eggNOG" id="COG1187">
    <property type="taxonomic scope" value="Bacteria"/>
</dbReference>
<dbReference type="STRING" id="168384.SAMN05660368_00346"/>
<dbReference type="InterPro" id="IPR006145">
    <property type="entry name" value="PsdUridine_synth_RsuA/RluA"/>
</dbReference>
<comment type="caution">
    <text evidence="6">The sequence shown here is derived from an EMBL/GenBank/DDBJ whole genome shotgun (WGS) entry which is preliminary data.</text>
</comment>
<dbReference type="Proteomes" id="UP000005561">
    <property type="component" value="Unassembled WGS sequence"/>
</dbReference>
<dbReference type="InterPro" id="IPR000748">
    <property type="entry name" value="PsdUridine_synth_RsuA/RluB/E/F"/>
</dbReference>
<dbReference type="InterPro" id="IPR036986">
    <property type="entry name" value="S4_RNA-bd_sf"/>
</dbReference>